<gene>
    <name evidence="2" type="ORF">V7S43_014586</name>
</gene>
<evidence type="ECO:0000313" key="3">
    <source>
        <dbReference type="Proteomes" id="UP001632037"/>
    </source>
</evidence>
<dbReference type="InterPro" id="IPR053040">
    <property type="entry name" value="LRR-containing_protein_71"/>
</dbReference>
<dbReference type="Proteomes" id="UP001632037">
    <property type="component" value="Unassembled WGS sequence"/>
</dbReference>
<evidence type="ECO:0000256" key="1">
    <source>
        <dbReference type="SAM" id="MobiDB-lite"/>
    </source>
</evidence>
<dbReference type="InterPro" id="IPR032675">
    <property type="entry name" value="LRR_dom_sf"/>
</dbReference>
<dbReference type="SMART" id="SM00368">
    <property type="entry name" value="LRR_RI"/>
    <property type="match status" value="4"/>
</dbReference>
<dbReference type="SUPFAM" id="SSF52047">
    <property type="entry name" value="RNI-like"/>
    <property type="match status" value="1"/>
</dbReference>
<dbReference type="PANTHER" id="PTHR46984:SF1">
    <property type="entry name" value="LEUCINE-RICH REPEAT-CONTAINING PROTEIN 71"/>
    <property type="match status" value="1"/>
</dbReference>
<feature type="compositionally biased region" description="Low complexity" evidence="1">
    <location>
        <begin position="160"/>
        <end position="185"/>
    </location>
</feature>
<evidence type="ECO:0000313" key="2">
    <source>
        <dbReference type="EMBL" id="KAL3660433.1"/>
    </source>
</evidence>
<reference evidence="2 3" key="1">
    <citation type="submission" date="2024-09" db="EMBL/GenBank/DDBJ databases">
        <title>Genome sequencing and assembly of Phytophthora oleae, isolate VK10A, causative agent of rot of olive drupes.</title>
        <authorList>
            <person name="Conti Taguali S."/>
            <person name="Riolo M."/>
            <person name="La Spada F."/>
            <person name="Cacciola S.O."/>
            <person name="Dionisio G."/>
        </authorList>
    </citation>
    <scope>NUCLEOTIDE SEQUENCE [LARGE SCALE GENOMIC DNA]</scope>
    <source>
        <strain evidence="2 3">VK10A</strain>
    </source>
</reference>
<dbReference type="AlphaFoldDB" id="A0ABD3F0W1"/>
<evidence type="ECO:0008006" key="4">
    <source>
        <dbReference type="Google" id="ProtNLM"/>
    </source>
</evidence>
<keyword evidence="3" id="KW-1185">Reference proteome</keyword>
<dbReference type="InterPro" id="IPR001611">
    <property type="entry name" value="Leu-rich_rpt"/>
</dbReference>
<dbReference type="Gene3D" id="3.80.10.10">
    <property type="entry name" value="Ribonuclease Inhibitor"/>
    <property type="match status" value="1"/>
</dbReference>
<dbReference type="PANTHER" id="PTHR46984">
    <property type="entry name" value="LEUCINE-RICH REPEAT-CONTAINING PROTEIN 71"/>
    <property type="match status" value="1"/>
</dbReference>
<dbReference type="EMBL" id="JBIMZQ010000041">
    <property type="protein sequence ID" value="KAL3660433.1"/>
    <property type="molecule type" value="Genomic_DNA"/>
</dbReference>
<feature type="region of interest" description="Disordered" evidence="1">
    <location>
        <begin position="160"/>
        <end position="217"/>
    </location>
</feature>
<organism evidence="2 3">
    <name type="scientific">Phytophthora oleae</name>
    <dbReference type="NCBI Taxonomy" id="2107226"/>
    <lineage>
        <taxon>Eukaryota</taxon>
        <taxon>Sar</taxon>
        <taxon>Stramenopiles</taxon>
        <taxon>Oomycota</taxon>
        <taxon>Peronosporomycetes</taxon>
        <taxon>Peronosporales</taxon>
        <taxon>Peronosporaceae</taxon>
        <taxon>Phytophthora</taxon>
    </lineage>
</organism>
<accession>A0ABD3F0W1</accession>
<proteinExistence type="predicted"/>
<name>A0ABD3F0W1_9STRA</name>
<protein>
    <recommendedName>
        <fullName evidence="4">FH2 domain-containing protein</fullName>
    </recommendedName>
</protein>
<comment type="caution">
    <text evidence="2">The sequence shown here is derived from an EMBL/GenBank/DDBJ whole genome shotgun (WGS) entry which is preliminary data.</text>
</comment>
<dbReference type="Pfam" id="PF13516">
    <property type="entry name" value="LRR_6"/>
    <property type="match status" value="2"/>
</dbReference>
<sequence length="459" mass="50040">MGFRPGALPRGVWSVEANAQRQVPVDDAVAKAIAALPPAHVFRRDLLAYCTLRNLIPHPQLLPLHPDEEERQGAASSETSTSSNVYDVSEVEQLLVKHWQLDDGNFRAMCFALPFSLKIRSVCLFNVGLNKEQLQLLCSTIPKTHVTALQLEWNSITSSDVTSESTSTEANTSSVSISQSSGVASRPPSAPKTALRPPSAGVTSKQHHTTHAGDPTKLIEDQKLELRMQQELQAGEDSSEMFAQLISEGSELVFLSLRANGINSRGAVALAKAIRQNKTLEALNLFQNSIGDAGARAFAHALPFNTVLKTLSLANNKISGRGAKLLVDGITKYVAPPELLAEFDAAESQIQAQMDHAKKAKKKIDRATAIAQLGLPALETVDGVQYAPGNSTLEELLLSGNGQIDPCDVETLSEALELYQPKLQSHLRSIKLQRLPKMHQTKTQEHQQHMQHLSEFIKL</sequence>